<evidence type="ECO:0000313" key="1">
    <source>
        <dbReference type="EMBL" id="GGA91543.1"/>
    </source>
</evidence>
<dbReference type="Proteomes" id="UP000651977">
    <property type="component" value="Unassembled WGS sequence"/>
</dbReference>
<proteinExistence type="predicted"/>
<protein>
    <submittedName>
        <fullName evidence="1">CPXCG motif-containing cysteine-rich protein</fullName>
    </submittedName>
</protein>
<dbReference type="Pfam" id="PF14255">
    <property type="entry name" value="Zn_ribbon_21"/>
    <property type="match status" value="1"/>
</dbReference>
<gene>
    <name evidence="1" type="ORF">GCM10007414_00180</name>
</gene>
<dbReference type="InterPro" id="IPR025990">
    <property type="entry name" value="zinc_ribbon_bacterial"/>
</dbReference>
<dbReference type="EMBL" id="BMDY01000001">
    <property type="protein sequence ID" value="GGA91543.1"/>
    <property type="molecule type" value="Genomic_DNA"/>
</dbReference>
<name>A0ABQ1HVQ2_9ALTE</name>
<dbReference type="PIRSF" id="PIRSF037225">
    <property type="entry name" value="UCP037225"/>
    <property type="match status" value="1"/>
</dbReference>
<keyword evidence="2" id="KW-1185">Reference proteome</keyword>
<sequence>MKDYIEKMITCPTCGHHTPIQMDASNGDQDFYEDCRACCSPIHCRLHIDEANDKLVAFVDADDEQFF</sequence>
<organism evidence="1 2">
    <name type="scientific">Agarivorans gilvus</name>
    <dbReference type="NCBI Taxonomy" id="680279"/>
    <lineage>
        <taxon>Bacteria</taxon>
        <taxon>Pseudomonadati</taxon>
        <taxon>Pseudomonadota</taxon>
        <taxon>Gammaproteobacteria</taxon>
        <taxon>Alteromonadales</taxon>
        <taxon>Alteromonadaceae</taxon>
        <taxon>Agarivorans</taxon>
    </lineage>
</organism>
<accession>A0ABQ1HVQ2</accession>
<dbReference type="RefSeq" id="WP_055731642.1">
    <property type="nucleotide sequence ID" value="NZ_BMDY01000001.1"/>
</dbReference>
<reference evidence="2" key="1">
    <citation type="journal article" date="2019" name="Int. J. Syst. Evol. Microbiol.">
        <title>The Global Catalogue of Microorganisms (GCM) 10K type strain sequencing project: providing services to taxonomists for standard genome sequencing and annotation.</title>
        <authorList>
            <consortium name="The Broad Institute Genomics Platform"/>
            <consortium name="The Broad Institute Genome Sequencing Center for Infectious Disease"/>
            <person name="Wu L."/>
            <person name="Ma J."/>
        </authorList>
    </citation>
    <scope>NUCLEOTIDE SEQUENCE [LARGE SCALE GENOMIC DNA]</scope>
    <source>
        <strain evidence="2">CGMCC 1.10131</strain>
    </source>
</reference>
<comment type="caution">
    <text evidence="1">The sequence shown here is derived from an EMBL/GenBank/DDBJ whole genome shotgun (WGS) entry which is preliminary data.</text>
</comment>
<evidence type="ECO:0000313" key="2">
    <source>
        <dbReference type="Proteomes" id="UP000651977"/>
    </source>
</evidence>
<dbReference type="InterPro" id="IPR017143">
    <property type="entry name" value="UCP037225"/>
</dbReference>